<dbReference type="PROSITE" id="PS00665">
    <property type="entry name" value="DHDPS_1"/>
    <property type="match status" value="1"/>
</dbReference>
<evidence type="ECO:0000256" key="5">
    <source>
        <dbReference type="PIRSR" id="PIRSR001365-2"/>
    </source>
</evidence>
<dbReference type="RefSeq" id="WP_075493316.1">
    <property type="nucleotide sequence ID" value="NZ_CP053844.1"/>
</dbReference>
<dbReference type="CDD" id="cd00408">
    <property type="entry name" value="DHDPS-like"/>
    <property type="match status" value="1"/>
</dbReference>
<feature type="binding site" evidence="5">
    <location>
        <position position="45"/>
    </location>
    <ligand>
        <name>pyruvate</name>
        <dbReference type="ChEBI" id="CHEBI:15361"/>
    </ligand>
</feature>
<proteinExistence type="inferred from homology"/>
<dbReference type="PRINTS" id="PR00146">
    <property type="entry name" value="DHPICSNTHASE"/>
</dbReference>
<sequence>MKARIFTPTVTIFDDNQKLDLQANARVLDYLINSGIDGVLLLGSTGEFSAFSLEERKKLVEFCVKKVDGRVPVMAGVTSMDFNETLEMTKFVHSLGVKAMVLMPYYFGANQKNIFDYYDAVAKKTDGDIYIYNYPGRTTCEIEAATLLNLALQNPNLKGIKDTVGNVSHTKELIKALKPKVEGFEIYSGFDDHFIDNVTAGGAGCISGLSNIAPVIWSGFVKAYNENDLTNLAKYAKAINKLMEIYALDINFSLIFKKLMNLEGLEINERAIFPYNFLADGLFEKAREILASAKEIIK</sequence>
<protein>
    <submittedName>
        <fullName evidence="6">Dihydrodipicolinate synthase</fullName>
        <ecNumber evidence="6">4.1.2.-</ecNumber>
        <ecNumber evidence="6">4.3.3.7</ecNumber>
    </submittedName>
</protein>
<dbReference type="SUPFAM" id="SSF51569">
    <property type="entry name" value="Aldolase"/>
    <property type="match status" value="1"/>
</dbReference>
<dbReference type="SMART" id="SM01130">
    <property type="entry name" value="DHDPS"/>
    <property type="match status" value="1"/>
</dbReference>
<evidence type="ECO:0000256" key="3">
    <source>
        <dbReference type="PIRNR" id="PIRNR001365"/>
    </source>
</evidence>
<evidence type="ECO:0000256" key="4">
    <source>
        <dbReference type="PIRSR" id="PIRSR001365-1"/>
    </source>
</evidence>
<evidence type="ECO:0000256" key="2">
    <source>
        <dbReference type="ARBA" id="ARBA00023270"/>
    </source>
</evidence>
<feature type="active site" description="Proton donor/acceptor" evidence="4">
    <location>
        <position position="132"/>
    </location>
</feature>
<dbReference type="PIRSF" id="PIRSF001365">
    <property type="entry name" value="DHDPS"/>
    <property type="match status" value="1"/>
</dbReference>
<gene>
    <name evidence="6" type="primary">yagE</name>
    <name evidence="6" type="ORF">ERS672216_01637</name>
</gene>
<dbReference type="EMBL" id="FIZP01000012">
    <property type="protein sequence ID" value="CZE48877.1"/>
    <property type="molecule type" value="Genomic_DNA"/>
</dbReference>
<dbReference type="PANTHER" id="PTHR12128:SF28">
    <property type="entry name" value="2-DEHYDRO-3-DEOXY-D-GLUCONATE ALDOLASE YAGE-RELATED"/>
    <property type="match status" value="1"/>
</dbReference>
<dbReference type="Gene3D" id="3.20.20.70">
    <property type="entry name" value="Aldolase class I"/>
    <property type="match status" value="1"/>
</dbReference>
<evidence type="ECO:0000256" key="1">
    <source>
        <dbReference type="ARBA" id="ARBA00023239"/>
    </source>
</evidence>
<dbReference type="InterPro" id="IPR002220">
    <property type="entry name" value="DapA-like"/>
</dbReference>
<dbReference type="OrthoDB" id="199953at2"/>
<feature type="active site" description="Schiff-base intermediate with substrate" evidence="4">
    <location>
        <position position="161"/>
    </location>
</feature>
<dbReference type="PANTHER" id="PTHR12128">
    <property type="entry name" value="DIHYDRODIPICOLINATE SYNTHASE"/>
    <property type="match status" value="1"/>
</dbReference>
<evidence type="ECO:0000313" key="7">
    <source>
        <dbReference type="Proteomes" id="UP000069632"/>
    </source>
</evidence>
<name>A0A128EJS7_9BACT</name>
<dbReference type="EC" id="4.3.3.7" evidence="6"/>
<dbReference type="GO" id="GO:0005829">
    <property type="term" value="C:cytosol"/>
    <property type="evidence" value="ECO:0007669"/>
    <property type="project" value="TreeGrafter"/>
</dbReference>
<comment type="similarity">
    <text evidence="3">Belongs to the DapA family.</text>
</comment>
<dbReference type="InterPro" id="IPR013785">
    <property type="entry name" value="Aldolase_TIM"/>
</dbReference>
<keyword evidence="7" id="KW-1185">Reference proteome</keyword>
<dbReference type="InterPro" id="IPR020624">
    <property type="entry name" value="Schiff_base-form_aldolases_CS"/>
</dbReference>
<feature type="binding site" evidence="5">
    <location>
        <position position="206"/>
    </location>
    <ligand>
        <name>pyruvate</name>
        <dbReference type="ChEBI" id="CHEBI:15361"/>
    </ligand>
</feature>
<keyword evidence="2" id="KW-0704">Schiff base</keyword>
<evidence type="ECO:0000313" key="6">
    <source>
        <dbReference type="EMBL" id="CZE48877.1"/>
    </source>
</evidence>
<dbReference type="Proteomes" id="UP000069632">
    <property type="component" value="Unassembled WGS sequence"/>
</dbReference>
<dbReference type="EC" id="4.1.2.-" evidence="6"/>
<dbReference type="Pfam" id="PF00701">
    <property type="entry name" value="DHDPS"/>
    <property type="match status" value="1"/>
</dbReference>
<dbReference type="GO" id="GO:0008840">
    <property type="term" value="F:4-hydroxy-tetrahydrodipicolinate synthase activity"/>
    <property type="evidence" value="ECO:0007669"/>
    <property type="project" value="UniProtKB-EC"/>
</dbReference>
<reference evidence="6 7" key="1">
    <citation type="submission" date="2016-02" db="EMBL/GenBank/DDBJ databases">
        <authorList>
            <consortium name="Pathogen Informatics"/>
        </authorList>
    </citation>
    <scope>NUCLEOTIDE SEQUENCE [LARGE SCALE GENOMIC DNA]</scope>
    <source>
        <strain evidence="6 7">RC20</strain>
    </source>
</reference>
<keyword evidence="1 3" id="KW-0456">Lyase</keyword>
<dbReference type="AlphaFoldDB" id="A0A128EJS7"/>
<organism evidence="6 7">
    <name type="scientific">Campylobacter geochelonis</name>
    <dbReference type="NCBI Taxonomy" id="1780362"/>
    <lineage>
        <taxon>Bacteria</taxon>
        <taxon>Pseudomonadati</taxon>
        <taxon>Campylobacterota</taxon>
        <taxon>Epsilonproteobacteria</taxon>
        <taxon>Campylobacterales</taxon>
        <taxon>Campylobacteraceae</taxon>
        <taxon>Campylobacter</taxon>
    </lineage>
</organism>
<accession>A0A128EJS7</accession>